<evidence type="ECO:0000313" key="2">
    <source>
        <dbReference type="Proteomes" id="UP000192418"/>
    </source>
</evidence>
<proteinExistence type="predicted"/>
<dbReference type="GO" id="GO:0019634">
    <property type="term" value="P:organic phosphonate metabolic process"/>
    <property type="evidence" value="ECO:0007669"/>
    <property type="project" value="InterPro"/>
</dbReference>
<dbReference type="AlphaFoldDB" id="A0A1W2ESP4"/>
<dbReference type="STRING" id="1121400.SAMN02746065_1408"/>
<accession>A0A1W2ESP4</accession>
<dbReference type="PIRSF" id="PIRSF007313">
    <property type="entry name" value="PhnI"/>
    <property type="match status" value="1"/>
</dbReference>
<reference evidence="1 2" key="1">
    <citation type="submission" date="2017-04" db="EMBL/GenBank/DDBJ databases">
        <authorList>
            <person name="Afonso C.L."/>
            <person name="Miller P.J."/>
            <person name="Scott M.A."/>
            <person name="Spackman E."/>
            <person name="Goraichik I."/>
            <person name="Dimitrov K.M."/>
            <person name="Suarez D.L."/>
            <person name="Swayne D.E."/>
        </authorList>
    </citation>
    <scope>NUCLEOTIDE SEQUENCE [LARGE SCALE GENOMIC DNA]</scope>
    <source>
        <strain evidence="1 2">DSM 3385</strain>
    </source>
</reference>
<dbReference type="RefSeq" id="WP_084071769.1">
    <property type="nucleotide sequence ID" value="NZ_FWXY01000040.1"/>
</dbReference>
<evidence type="ECO:0000313" key="1">
    <source>
        <dbReference type="EMBL" id="SMD12198.1"/>
    </source>
</evidence>
<sequence>MYVAVKGGERAIKNAHKALGKKRRGDVGVKELSVRQIQEQLPHAVDRVMTEGSLYDPELAALAIKQACGDLIEGIFLLRAYRTTLPRFISTRPINTDKIDITRRISAAFKDAPGGQMLGPTFDYTHRLLDFSLLEEKEPEEDCAGDCGEDREDNPPISRIVDFLDKEGLVEKLADRTKYELPGDLTREPLLFPVDRDVRLQNLVRADEGFILSMGYSSERGFASTGGHPFVVELRVGEVDVEIVPEELGFTVCIGEITVTEGDVVSVYSGSDKAPPQFARGYGLVFGYGERKVISMAQVDRALRCRELGEDIESPVQDEEFVLSHSDNVQATGFVEHLKLPHHVDFQGELEVLRRMRDEWEVRVEKRKRLMDQTAQNDKGQGETCNVM</sequence>
<protein>
    <submittedName>
        <fullName evidence="1">Alpha-D-ribose 1-methylphosphonate 5-triphosphate synthase subunit PhnI</fullName>
    </submittedName>
</protein>
<gene>
    <name evidence="1" type="ORF">SAMN02746065_1408</name>
</gene>
<dbReference type="Proteomes" id="UP000192418">
    <property type="component" value="Unassembled WGS sequence"/>
</dbReference>
<organism evidence="1 2">
    <name type="scientific">Desulfocicer vacuolatum DSM 3385</name>
    <dbReference type="NCBI Taxonomy" id="1121400"/>
    <lineage>
        <taxon>Bacteria</taxon>
        <taxon>Pseudomonadati</taxon>
        <taxon>Thermodesulfobacteriota</taxon>
        <taxon>Desulfobacteria</taxon>
        <taxon>Desulfobacterales</taxon>
        <taxon>Desulfobacteraceae</taxon>
        <taxon>Desulfocicer</taxon>
    </lineage>
</organism>
<dbReference type="OrthoDB" id="9790536at2"/>
<name>A0A1W2ESP4_9BACT</name>
<dbReference type="InterPro" id="IPR008773">
    <property type="entry name" value="PhnI"/>
</dbReference>
<dbReference type="Pfam" id="PF05861">
    <property type="entry name" value="PhnI"/>
    <property type="match status" value="1"/>
</dbReference>
<dbReference type="EMBL" id="FWXY01000040">
    <property type="protein sequence ID" value="SMD12198.1"/>
    <property type="molecule type" value="Genomic_DNA"/>
</dbReference>
<keyword evidence="2" id="KW-1185">Reference proteome</keyword>